<feature type="chain" id="PRO_5003939510" evidence="2">
    <location>
        <begin position="21"/>
        <end position="598"/>
    </location>
</feature>
<evidence type="ECO:0000256" key="2">
    <source>
        <dbReference type="SAM" id="SignalP"/>
    </source>
</evidence>
<dbReference type="STRING" id="937777.Deipe_1592"/>
<accession>L0A1V7</accession>
<dbReference type="SUPFAM" id="SSF49785">
    <property type="entry name" value="Galactose-binding domain-like"/>
    <property type="match status" value="1"/>
</dbReference>
<evidence type="ECO:0000259" key="3">
    <source>
        <dbReference type="PROSITE" id="PS50022"/>
    </source>
</evidence>
<dbReference type="SUPFAM" id="SSF51126">
    <property type="entry name" value="Pectin lyase-like"/>
    <property type="match status" value="1"/>
</dbReference>
<dbReference type="eggNOG" id="COG2730">
    <property type="taxonomic scope" value="Bacteria"/>
</dbReference>
<dbReference type="HOGENOM" id="CLU_020401_0_0_0"/>
<feature type="signal peptide" evidence="2">
    <location>
        <begin position="1"/>
        <end position="20"/>
    </location>
</feature>
<dbReference type="PATRIC" id="fig|937777.3.peg.1592"/>
<dbReference type="InterPro" id="IPR011050">
    <property type="entry name" value="Pectin_lyase_fold/virulence"/>
</dbReference>
<dbReference type="AlphaFoldDB" id="L0A1V7"/>
<proteinExistence type="predicted"/>
<protein>
    <submittedName>
        <fullName evidence="4">F5/8 type C domain-containing protein</fullName>
    </submittedName>
</protein>
<keyword evidence="5" id="KW-1185">Reference proteome</keyword>
<dbReference type="EMBL" id="CP003382">
    <property type="protein sequence ID" value="AFZ67132.1"/>
    <property type="molecule type" value="Genomic_DNA"/>
</dbReference>
<evidence type="ECO:0000313" key="4">
    <source>
        <dbReference type="EMBL" id="AFZ67132.1"/>
    </source>
</evidence>
<dbReference type="Gene3D" id="2.60.120.260">
    <property type="entry name" value="Galactose-binding domain-like"/>
    <property type="match status" value="1"/>
</dbReference>
<dbReference type="InterPro" id="IPR000421">
    <property type="entry name" value="FA58C"/>
</dbReference>
<sequence length="598" mass="63764">MFYPHAHLMIRLGLLSAVLASCGTLTQPNPPEPSELENTVQNGDEQIDLLALPSDGALSITSATASSSNSSTATPGKAHDNSLSSWWGANGTGSWIRFDLGSEKTIDAVSLAFYRGANRKATFDVELSRDGSNWTKVLSKVTSSGSTNNLERYNVTDQGARYIRVTNHGNTESSAIGLTEAVINGTGGSSGGATGSASVPNSGGRTYYVDCSNGSDSNSGTSTGSAWRSVGKVNNSWLNAGERLLFKRGCSWNGPLNLRWSGTSSARIIVDAYGSGSLPLIRNGNPGAVIVRGSHKIIANLRATADKPRSVDSGRCYGPIGWRIGFSFVSGSNNNTLQNAEAYGLTAGVHLEDGANNNKILRSRFTNNNVMSKNNDDGGDNDSGAWGVLVNGNDNEVAHNYFEGNTACSEDYGVEGASLELYYAKRNYFHHNTSINDTTFTELGGSSSNRSEYNRFEYNIYAPLNTNGRGEALVIRGWGSSWGANPGTVFNHNTVFNTNVGVFCGEGCGTDILTLRDNIIVTRSGATKDTVWTDGPINQSGNVFYQLDGQYKVTINGVKDSSRLGTSVWANPRLDDPWNRDFTLESGAPKSSAGAFPR</sequence>
<dbReference type="Gene3D" id="2.160.20.10">
    <property type="entry name" value="Single-stranded right-handed beta-helix, Pectin lyase-like"/>
    <property type="match status" value="1"/>
</dbReference>
<feature type="region of interest" description="Disordered" evidence="1">
    <location>
        <begin position="63"/>
        <end position="82"/>
    </location>
</feature>
<dbReference type="Pfam" id="PF00754">
    <property type="entry name" value="F5_F8_type_C"/>
    <property type="match status" value="1"/>
</dbReference>
<gene>
    <name evidence="4" type="ordered locus">Deipe_1592</name>
</gene>
<dbReference type="Proteomes" id="UP000010467">
    <property type="component" value="Chromosome"/>
</dbReference>
<dbReference type="eggNOG" id="COG1409">
    <property type="taxonomic scope" value="Bacteria"/>
</dbReference>
<evidence type="ECO:0000256" key="1">
    <source>
        <dbReference type="SAM" id="MobiDB-lite"/>
    </source>
</evidence>
<dbReference type="InterPro" id="IPR012334">
    <property type="entry name" value="Pectin_lyas_fold"/>
</dbReference>
<organism evidence="4 5">
    <name type="scientific">Deinococcus peraridilitoris (strain DSM 19664 / LMG 22246 / CIP 109416 / KR-200)</name>
    <dbReference type="NCBI Taxonomy" id="937777"/>
    <lineage>
        <taxon>Bacteria</taxon>
        <taxon>Thermotogati</taxon>
        <taxon>Deinococcota</taxon>
        <taxon>Deinococci</taxon>
        <taxon>Deinococcales</taxon>
        <taxon>Deinococcaceae</taxon>
        <taxon>Deinococcus</taxon>
    </lineage>
</organism>
<reference evidence="5" key="1">
    <citation type="submission" date="2012-03" db="EMBL/GenBank/DDBJ databases">
        <title>Complete sequence of chromosome of Deinococcus peraridilitoris DSM 19664.</title>
        <authorList>
            <person name="Lucas S."/>
            <person name="Copeland A."/>
            <person name="Lapidus A."/>
            <person name="Glavina del Rio T."/>
            <person name="Dalin E."/>
            <person name="Tice H."/>
            <person name="Bruce D."/>
            <person name="Goodwin L."/>
            <person name="Pitluck S."/>
            <person name="Peters L."/>
            <person name="Mikhailova N."/>
            <person name="Lu M."/>
            <person name="Kyrpides N."/>
            <person name="Mavromatis K."/>
            <person name="Ivanova N."/>
            <person name="Brettin T."/>
            <person name="Detter J.C."/>
            <person name="Han C."/>
            <person name="Larimer F."/>
            <person name="Land M."/>
            <person name="Hauser L."/>
            <person name="Markowitz V."/>
            <person name="Cheng J.-F."/>
            <person name="Hugenholtz P."/>
            <person name="Woyke T."/>
            <person name="Wu D."/>
            <person name="Pukall R."/>
            <person name="Steenblock K."/>
            <person name="Brambilla E."/>
            <person name="Klenk H.-P."/>
            <person name="Eisen J.A."/>
        </authorList>
    </citation>
    <scope>NUCLEOTIDE SEQUENCE [LARGE SCALE GENOMIC DNA]</scope>
    <source>
        <strain evidence="5">DSM 19664 / LMG 22246 / CIP 109416 / KR-200</strain>
    </source>
</reference>
<dbReference type="KEGG" id="dpd:Deipe_1592"/>
<feature type="domain" description="F5/8 type C" evidence="3">
    <location>
        <begin position="44"/>
        <end position="186"/>
    </location>
</feature>
<keyword evidence="2" id="KW-0732">Signal</keyword>
<dbReference type="OrthoDB" id="3333873at2"/>
<evidence type="ECO:0000313" key="5">
    <source>
        <dbReference type="Proteomes" id="UP000010467"/>
    </source>
</evidence>
<feature type="compositionally biased region" description="Low complexity" evidence="1">
    <location>
        <begin position="63"/>
        <end position="74"/>
    </location>
</feature>
<dbReference type="PROSITE" id="PS50022">
    <property type="entry name" value="FA58C_3"/>
    <property type="match status" value="1"/>
</dbReference>
<dbReference type="InterPro" id="IPR008979">
    <property type="entry name" value="Galactose-bd-like_sf"/>
</dbReference>
<name>L0A1V7_DEIPD</name>